<feature type="chain" id="PRO_5007717276" evidence="13">
    <location>
        <begin position="23"/>
        <end position="223"/>
    </location>
</feature>
<evidence type="ECO:0000256" key="10">
    <source>
        <dbReference type="ARBA" id="ARBA00023239"/>
    </source>
</evidence>
<evidence type="ECO:0000256" key="12">
    <source>
        <dbReference type="RuleBase" id="RU004328"/>
    </source>
</evidence>
<keyword evidence="6" id="KW-0255">Endonuclease</keyword>
<dbReference type="InterPro" id="IPR036430">
    <property type="entry name" value="RNase_T2-like_sf"/>
</dbReference>
<dbReference type="Pfam" id="PF00445">
    <property type="entry name" value="Ribonuclease_T2"/>
    <property type="match status" value="1"/>
</dbReference>
<evidence type="ECO:0000256" key="2">
    <source>
        <dbReference type="ARBA" id="ARBA00007469"/>
    </source>
</evidence>
<dbReference type="GO" id="GO:0006401">
    <property type="term" value="P:RNA catabolic process"/>
    <property type="evidence" value="ECO:0007669"/>
    <property type="project" value="TreeGrafter"/>
</dbReference>
<reference evidence="14" key="2">
    <citation type="journal article" date="2002" name="Plant J.">
        <title>Molecular analysis of the stylar-expressed Solanum chacoense small asparagine-rich protein family related to the HT modifier of gametophytic self-incompatibility in Nicotiana.</title>
        <authorList>
            <person name="O'Brien M."/>
            <person name="Kapfer C."/>
            <person name="Major G."/>
            <person name="Laurin M."/>
            <person name="Bertrand C."/>
            <person name="Kondo K."/>
            <person name="Kowyama Y."/>
            <person name="Matton D.P."/>
        </authorList>
    </citation>
    <scope>NUCLEOTIDE SEQUENCE</scope>
</reference>
<reference evidence="15" key="3">
    <citation type="submission" date="2015-12" db="EMBL/GenBank/DDBJ databases">
        <title>Gene expression during late stages of embryo sac development: a critical building block for successful pollen-pistil interactions.</title>
        <authorList>
            <person name="Liu Y."/>
            <person name="Joly V."/>
            <person name="Sabar M."/>
            <person name="Matton D.P."/>
        </authorList>
    </citation>
    <scope>NUCLEOTIDE SEQUENCE</scope>
</reference>
<dbReference type="PANTHER" id="PTHR11240:SF81">
    <property type="entry name" value="RIBONUCLEASE S-2"/>
    <property type="match status" value="1"/>
</dbReference>
<dbReference type="GO" id="GO:0016787">
    <property type="term" value="F:hydrolase activity"/>
    <property type="evidence" value="ECO:0007669"/>
    <property type="project" value="UniProtKB-KW"/>
</dbReference>
<evidence type="ECO:0000256" key="9">
    <source>
        <dbReference type="ARBA" id="ARBA00023180"/>
    </source>
</evidence>
<sequence>MFKSQLTSVFFMLLFALSPIYGDFELLELVSTWPATFCYAYGCSRRRPIPNNFTIHGLWPDNKSIILNNCNVANKERYIKIEDPKKLTELDKRWPQLRYDKLYGIDKQYLWEKEFLKHGTCSINRYKQAAYFDLAMNIKDRFDLLGTLRNHGINPGSTYDLDDIERAIKTVSIKVPSLKCIEKPPGNVELNEIGICLDPEAKYTVPCPRTGSCHELGPRIKFR</sequence>
<keyword evidence="5 13" id="KW-0732">Signal</keyword>
<protein>
    <submittedName>
        <fullName evidence="14 15">Gametophytic self-incompatibility ribonuclease</fullName>
    </submittedName>
</protein>
<dbReference type="EMBL" id="AF232304">
    <property type="protein sequence ID" value="AAF36980.1"/>
    <property type="molecule type" value="mRNA"/>
</dbReference>
<feature type="active site" evidence="11">
    <location>
        <position position="56"/>
    </location>
</feature>
<dbReference type="SUPFAM" id="SSF55895">
    <property type="entry name" value="Ribonuclease Rh-like"/>
    <property type="match status" value="1"/>
</dbReference>
<dbReference type="PANTHER" id="PTHR11240">
    <property type="entry name" value="RIBONUCLEASE T2"/>
    <property type="match status" value="1"/>
</dbReference>
<keyword evidence="8" id="KW-1015">Disulfide bond</keyword>
<feature type="signal peptide" evidence="13">
    <location>
        <begin position="1"/>
        <end position="22"/>
    </location>
</feature>
<dbReference type="InterPro" id="IPR018188">
    <property type="entry name" value="RNase_T2_His_AS_1"/>
</dbReference>
<keyword evidence="10" id="KW-0456">Lyase</keyword>
<dbReference type="AlphaFoldDB" id="Q9M5C3"/>
<dbReference type="InterPro" id="IPR033697">
    <property type="entry name" value="Ribonuclease_T2_eukaryotic"/>
</dbReference>
<proteinExistence type="evidence at transcript level"/>
<comment type="subcellular location">
    <subcellularLocation>
        <location evidence="1">Secreted</location>
        <location evidence="1">Extracellular space</location>
    </subcellularLocation>
</comment>
<dbReference type="GO" id="GO:0005576">
    <property type="term" value="C:extracellular region"/>
    <property type="evidence" value="ECO:0007669"/>
    <property type="project" value="UniProtKB-SubCell"/>
</dbReference>
<dbReference type="Gene3D" id="3.90.730.10">
    <property type="entry name" value="Ribonuclease T2-like"/>
    <property type="match status" value="1"/>
</dbReference>
<evidence type="ECO:0000313" key="14">
    <source>
        <dbReference type="EMBL" id="AAF36980.1"/>
    </source>
</evidence>
<dbReference type="GO" id="GO:0003723">
    <property type="term" value="F:RNA binding"/>
    <property type="evidence" value="ECO:0007669"/>
    <property type="project" value="InterPro"/>
</dbReference>
<evidence type="ECO:0000256" key="6">
    <source>
        <dbReference type="ARBA" id="ARBA00022759"/>
    </source>
</evidence>
<evidence type="ECO:0000256" key="8">
    <source>
        <dbReference type="ARBA" id="ARBA00023157"/>
    </source>
</evidence>
<feature type="active site" evidence="11">
    <location>
        <position position="118"/>
    </location>
</feature>
<evidence type="ECO:0000256" key="7">
    <source>
        <dbReference type="ARBA" id="ARBA00022801"/>
    </source>
</evidence>
<keyword evidence="7" id="KW-0378">Hydrolase</keyword>
<evidence type="ECO:0000256" key="3">
    <source>
        <dbReference type="ARBA" id="ARBA00022525"/>
    </source>
</evidence>
<keyword evidence="4" id="KW-0540">Nuclease</keyword>
<keyword evidence="3" id="KW-0964">Secreted</keyword>
<dbReference type="CDD" id="cd01061">
    <property type="entry name" value="RNase_T2_euk"/>
    <property type="match status" value="1"/>
</dbReference>
<evidence type="ECO:0000256" key="4">
    <source>
        <dbReference type="ARBA" id="ARBA00022722"/>
    </source>
</evidence>
<dbReference type="EMBL" id="GEDG01013985">
    <property type="protein sequence ID" value="JAP24810.1"/>
    <property type="molecule type" value="Transcribed_RNA"/>
</dbReference>
<name>Q9M5C3_SOLCH</name>
<keyword evidence="9" id="KW-0325">Glycoprotein</keyword>
<comment type="similarity">
    <text evidence="2 12">Belongs to the RNase T2 family.</text>
</comment>
<feature type="active site" evidence="11">
    <location>
        <position position="114"/>
    </location>
</feature>
<accession>Q9M5C3</accession>
<dbReference type="InterPro" id="IPR001568">
    <property type="entry name" value="RNase_T2-like"/>
</dbReference>
<reference evidence="14" key="1">
    <citation type="submission" date="2000-02" db="EMBL/GenBank/DDBJ databases">
        <title>Complete nucleic acid sequence of the S14 RNase from Solanum chacoense Bitt.</title>
        <authorList>
            <person name="Zotti C."/>
            <person name="O'Brien M."/>
            <person name="Matton D.P."/>
        </authorList>
    </citation>
    <scope>NUCLEOTIDE SEQUENCE</scope>
</reference>
<evidence type="ECO:0000256" key="5">
    <source>
        <dbReference type="ARBA" id="ARBA00022729"/>
    </source>
</evidence>
<evidence type="ECO:0000313" key="15">
    <source>
        <dbReference type="EMBL" id="JAP24810.1"/>
    </source>
</evidence>
<dbReference type="GO" id="GO:0033897">
    <property type="term" value="F:ribonuclease T2 activity"/>
    <property type="evidence" value="ECO:0007669"/>
    <property type="project" value="InterPro"/>
</dbReference>
<organism evidence="14">
    <name type="scientific">Solanum chacoense</name>
    <name type="common">Chaco potato</name>
    <dbReference type="NCBI Taxonomy" id="4108"/>
    <lineage>
        <taxon>Eukaryota</taxon>
        <taxon>Viridiplantae</taxon>
        <taxon>Streptophyta</taxon>
        <taxon>Embryophyta</taxon>
        <taxon>Tracheophyta</taxon>
        <taxon>Spermatophyta</taxon>
        <taxon>Magnoliopsida</taxon>
        <taxon>eudicotyledons</taxon>
        <taxon>Gunneridae</taxon>
        <taxon>Pentapetalae</taxon>
        <taxon>asterids</taxon>
        <taxon>lamiids</taxon>
        <taxon>Solanales</taxon>
        <taxon>Solanaceae</taxon>
        <taxon>Solanoideae</taxon>
        <taxon>Solaneae</taxon>
        <taxon>Solanum</taxon>
    </lineage>
</organism>
<evidence type="ECO:0000256" key="11">
    <source>
        <dbReference type="PIRSR" id="PIRSR633697-1"/>
    </source>
</evidence>
<evidence type="ECO:0000256" key="1">
    <source>
        <dbReference type="ARBA" id="ARBA00004239"/>
    </source>
</evidence>
<evidence type="ECO:0000256" key="13">
    <source>
        <dbReference type="SAM" id="SignalP"/>
    </source>
</evidence>
<dbReference type="PROSITE" id="PS00530">
    <property type="entry name" value="RNASE_T2_1"/>
    <property type="match status" value="1"/>
</dbReference>